<evidence type="ECO:0000256" key="2">
    <source>
        <dbReference type="ARBA" id="ARBA00013161"/>
    </source>
</evidence>
<dbReference type="EC" id="6.1.1.2" evidence="2"/>
<dbReference type="AlphaFoldDB" id="A0A2H0V7N0"/>
<evidence type="ECO:0000313" key="10">
    <source>
        <dbReference type="EMBL" id="PIR95116.1"/>
    </source>
</evidence>
<dbReference type="Gene3D" id="1.10.240.10">
    <property type="entry name" value="Tyrosyl-Transfer RNA Synthetase"/>
    <property type="match status" value="1"/>
</dbReference>
<evidence type="ECO:0000256" key="1">
    <source>
        <dbReference type="ARBA" id="ARBA00005594"/>
    </source>
</evidence>
<evidence type="ECO:0000256" key="5">
    <source>
        <dbReference type="ARBA" id="ARBA00022840"/>
    </source>
</evidence>
<feature type="non-terminal residue" evidence="10">
    <location>
        <position position="1"/>
    </location>
</feature>
<dbReference type="Pfam" id="PF00579">
    <property type="entry name" value="tRNA-synt_1b"/>
    <property type="match status" value="1"/>
</dbReference>
<evidence type="ECO:0000256" key="9">
    <source>
        <dbReference type="RuleBase" id="RU363036"/>
    </source>
</evidence>
<sequence length="170" mass="19290">VEIARDTAEKFNLIYGETFKLPEPLIDDSVATIPGIDGRKMSKSYNNTIPLFASDEEIKKAVMSIVTDSKEVDEPKETKNDTLFSYHLLFSKQQLPELEKRYHNGGIGYKESKEILIENMKSFIAPLREKKELLKQDTQKVLAVLNNGGEKARECAKNNMSKVRKIIGLI</sequence>
<keyword evidence="7 9" id="KW-0030">Aminoacyl-tRNA synthetase</keyword>
<dbReference type="SUPFAM" id="SSF52374">
    <property type="entry name" value="Nucleotidylyl transferase"/>
    <property type="match status" value="1"/>
</dbReference>
<dbReference type="GO" id="GO:0006436">
    <property type="term" value="P:tryptophanyl-tRNA aminoacylation"/>
    <property type="evidence" value="ECO:0007669"/>
    <property type="project" value="TreeGrafter"/>
</dbReference>
<comment type="similarity">
    <text evidence="1 9">Belongs to the class-I aminoacyl-tRNA synthetase family.</text>
</comment>
<evidence type="ECO:0000256" key="8">
    <source>
        <dbReference type="ARBA" id="ARBA00049929"/>
    </source>
</evidence>
<accession>A0A2H0V7N0</accession>
<reference evidence="11" key="1">
    <citation type="submission" date="2017-09" db="EMBL/GenBank/DDBJ databases">
        <title>Depth-based differentiation of microbial function through sediment-hosted aquifers and enrichment of novel symbionts in the deep terrestrial subsurface.</title>
        <authorList>
            <person name="Probst A.J."/>
            <person name="Ladd B."/>
            <person name="Jarett J.K."/>
            <person name="Geller-Mcgrath D.E."/>
            <person name="Sieber C.M.K."/>
            <person name="Emerson J.B."/>
            <person name="Anantharaman K."/>
            <person name="Thomas B.C."/>
            <person name="Malmstrom R."/>
            <person name="Stieglmeier M."/>
            <person name="Klingl A."/>
            <person name="Woyke T."/>
            <person name="Ryan C.M."/>
            <person name="Banfield J.F."/>
        </authorList>
    </citation>
    <scope>NUCLEOTIDE SEQUENCE [LARGE SCALE GENOMIC DNA]</scope>
</reference>
<dbReference type="GO" id="GO:0004830">
    <property type="term" value="F:tryptophan-tRNA ligase activity"/>
    <property type="evidence" value="ECO:0007669"/>
    <property type="project" value="UniProtKB-EC"/>
</dbReference>
<evidence type="ECO:0000256" key="4">
    <source>
        <dbReference type="ARBA" id="ARBA00022741"/>
    </source>
</evidence>
<comment type="caution">
    <text evidence="10">The sequence shown here is derived from an EMBL/GenBank/DDBJ whole genome shotgun (WGS) entry which is preliminary data.</text>
</comment>
<gene>
    <name evidence="10" type="ORF">COT95_00450</name>
</gene>
<protein>
    <recommendedName>
        <fullName evidence="2">tryptophan--tRNA ligase</fullName>
        <ecNumber evidence="2">6.1.1.2</ecNumber>
    </recommendedName>
</protein>
<dbReference type="PANTHER" id="PTHR43766:SF1">
    <property type="entry name" value="TRYPTOPHAN--TRNA LIGASE, MITOCHONDRIAL"/>
    <property type="match status" value="1"/>
</dbReference>
<dbReference type="Gene3D" id="3.40.50.620">
    <property type="entry name" value="HUPs"/>
    <property type="match status" value="1"/>
</dbReference>
<dbReference type="EMBL" id="PFAN01000028">
    <property type="protein sequence ID" value="PIR95116.1"/>
    <property type="molecule type" value="Genomic_DNA"/>
</dbReference>
<organism evidence="10 11">
    <name type="scientific">Candidatus Falkowbacteria bacterium CG10_big_fil_rev_8_21_14_0_10_37_6</name>
    <dbReference type="NCBI Taxonomy" id="1974563"/>
    <lineage>
        <taxon>Bacteria</taxon>
        <taxon>Candidatus Falkowiibacteriota</taxon>
    </lineage>
</organism>
<dbReference type="PANTHER" id="PTHR43766">
    <property type="entry name" value="TRYPTOPHAN--TRNA LIGASE, MITOCHONDRIAL"/>
    <property type="match status" value="1"/>
</dbReference>
<dbReference type="InterPro" id="IPR002305">
    <property type="entry name" value="aa-tRNA-synth_Ic"/>
</dbReference>
<dbReference type="GO" id="GO:0005524">
    <property type="term" value="F:ATP binding"/>
    <property type="evidence" value="ECO:0007669"/>
    <property type="project" value="UniProtKB-KW"/>
</dbReference>
<keyword evidence="6 9" id="KW-0648">Protein biosynthesis</keyword>
<proteinExistence type="inferred from homology"/>
<dbReference type="InterPro" id="IPR050203">
    <property type="entry name" value="Trp-tRNA_synthetase"/>
</dbReference>
<dbReference type="FunFam" id="1.10.240.10:FF:000005">
    <property type="entry name" value="Tryptophan--tRNA ligase"/>
    <property type="match status" value="1"/>
</dbReference>
<keyword evidence="4 9" id="KW-0547">Nucleotide-binding</keyword>
<evidence type="ECO:0000256" key="6">
    <source>
        <dbReference type="ARBA" id="ARBA00022917"/>
    </source>
</evidence>
<evidence type="ECO:0000313" key="11">
    <source>
        <dbReference type="Proteomes" id="UP000228614"/>
    </source>
</evidence>
<keyword evidence="5 9" id="KW-0067">ATP-binding</keyword>
<dbReference type="Proteomes" id="UP000228614">
    <property type="component" value="Unassembled WGS sequence"/>
</dbReference>
<dbReference type="GO" id="GO:0005829">
    <property type="term" value="C:cytosol"/>
    <property type="evidence" value="ECO:0007669"/>
    <property type="project" value="TreeGrafter"/>
</dbReference>
<comment type="catalytic activity">
    <reaction evidence="8">
        <text>tRNA(Trp) + L-tryptophan + ATP = L-tryptophyl-tRNA(Trp) + AMP + diphosphate + H(+)</text>
        <dbReference type="Rhea" id="RHEA:24080"/>
        <dbReference type="Rhea" id="RHEA-COMP:9671"/>
        <dbReference type="Rhea" id="RHEA-COMP:9705"/>
        <dbReference type="ChEBI" id="CHEBI:15378"/>
        <dbReference type="ChEBI" id="CHEBI:30616"/>
        <dbReference type="ChEBI" id="CHEBI:33019"/>
        <dbReference type="ChEBI" id="CHEBI:57912"/>
        <dbReference type="ChEBI" id="CHEBI:78442"/>
        <dbReference type="ChEBI" id="CHEBI:78535"/>
        <dbReference type="ChEBI" id="CHEBI:456215"/>
        <dbReference type="EC" id="6.1.1.2"/>
    </reaction>
</comment>
<name>A0A2H0V7N0_9BACT</name>
<evidence type="ECO:0000256" key="3">
    <source>
        <dbReference type="ARBA" id="ARBA00022598"/>
    </source>
</evidence>
<evidence type="ECO:0000256" key="7">
    <source>
        <dbReference type="ARBA" id="ARBA00023146"/>
    </source>
</evidence>
<keyword evidence="3 9" id="KW-0436">Ligase</keyword>
<dbReference type="InterPro" id="IPR014729">
    <property type="entry name" value="Rossmann-like_a/b/a_fold"/>
</dbReference>